<evidence type="ECO:0000313" key="4">
    <source>
        <dbReference type="Proteomes" id="UP001299970"/>
    </source>
</evidence>
<name>A0ABS9TD63_9PSEU</name>
<comment type="caution">
    <text evidence="3">The sequence shown here is derived from an EMBL/GenBank/DDBJ whole genome shotgun (WGS) entry which is preliminary data.</text>
</comment>
<accession>A0ABS9TD63</accession>
<sequence>MGQQAALVRRLLGSLLALLAALVLTAAALPTAHSEEPSAPAPPAPAALGWGVDQTPPGDATVRIGRVPIACTAIGSHPAVEPVSPVPVAPAACSHAPVRGTISQRTGESTAIPGRAPPAGDQPTF</sequence>
<proteinExistence type="predicted"/>
<reference evidence="3 4" key="1">
    <citation type="submission" date="2022-03" db="EMBL/GenBank/DDBJ databases">
        <title>Pseudonocardia alaer sp. nov., a novel actinomycete isolated from reed forest soil.</title>
        <authorList>
            <person name="Wang L."/>
        </authorList>
    </citation>
    <scope>NUCLEOTIDE SEQUENCE [LARGE SCALE GENOMIC DNA]</scope>
    <source>
        <strain evidence="3 4">Y-16303</strain>
    </source>
</reference>
<dbReference type="Proteomes" id="UP001299970">
    <property type="component" value="Unassembled WGS sequence"/>
</dbReference>
<keyword evidence="4" id="KW-1185">Reference proteome</keyword>
<gene>
    <name evidence="3" type="ORF">MMF94_12290</name>
</gene>
<feature type="region of interest" description="Disordered" evidence="1">
    <location>
        <begin position="31"/>
        <end position="57"/>
    </location>
</feature>
<protein>
    <submittedName>
        <fullName evidence="3">Uncharacterized protein</fullName>
    </submittedName>
</protein>
<organism evidence="3 4">
    <name type="scientific">Pseudonocardia alaniniphila</name>
    <dbReference type="NCBI Taxonomy" id="75291"/>
    <lineage>
        <taxon>Bacteria</taxon>
        <taxon>Bacillati</taxon>
        <taxon>Actinomycetota</taxon>
        <taxon>Actinomycetes</taxon>
        <taxon>Pseudonocardiales</taxon>
        <taxon>Pseudonocardiaceae</taxon>
        <taxon>Pseudonocardia</taxon>
    </lineage>
</organism>
<keyword evidence="2" id="KW-0732">Signal</keyword>
<evidence type="ECO:0000313" key="3">
    <source>
        <dbReference type="EMBL" id="MCH6166462.1"/>
    </source>
</evidence>
<feature type="signal peptide" evidence="2">
    <location>
        <begin position="1"/>
        <end position="26"/>
    </location>
</feature>
<feature type="region of interest" description="Disordered" evidence="1">
    <location>
        <begin position="90"/>
        <end position="125"/>
    </location>
</feature>
<evidence type="ECO:0000256" key="2">
    <source>
        <dbReference type="SAM" id="SignalP"/>
    </source>
</evidence>
<dbReference type="RefSeq" id="WP_241036492.1">
    <property type="nucleotide sequence ID" value="NZ_BAAAJF010000002.1"/>
</dbReference>
<evidence type="ECO:0000256" key="1">
    <source>
        <dbReference type="SAM" id="MobiDB-lite"/>
    </source>
</evidence>
<feature type="chain" id="PRO_5046348774" evidence="2">
    <location>
        <begin position="27"/>
        <end position="125"/>
    </location>
</feature>
<dbReference type="EMBL" id="JAKXMK010000009">
    <property type="protein sequence ID" value="MCH6166462.1"/>
    <property type="molecule type" value="Genomic_DNA"/>
</dbReference>